<reference evidence="3 4" key="1">
    <citation type="submission" date="2019-09" db="EMBL/GenBank/DDBJ databases">
        <title>Taxonomy of Antarctic Massilia spp.: description of Massilia rubra sp. nov., Massilia aquatica sp. nov., Massilia mucilaginosa sp. nov., Massilia frigida sp. nov. isolated from streams, lakes and regoliths.</title>
        <authorList>
            <person name="Holochova P."/>
            <person name="Sedlacek I."/>
            <person name="Kralova S."/>
            <person name="Maslanova I."/>
            <person name="Busse H.-J."/>
            <person name="Stankova E."/>
            <person name="Vrbovska V."/>
            <person name="Kovarovic V."/>
            <person name="Bartak M."/>
            <person name="Svec P."/>
            <person name="Pantucek R."/>
        </authorList>
    </citation>
    <scope>NUCLEOTIDE SEQUENCE [LARGE SCALE GENOMIC DNA]</scope>
    <source>
        <strain evidence="3 4">CCM 8693</strain>
    </source>
</reference>
<dbReference type="PANTHER" id="PTHR38599">
    <property type="entry name" value="CUPIN DOMAIN PROTEIN (AFU_ORTHOLOGUE AFUA_3G13620)"/>
    <property type="match status" value="1"/>
</dbReference>
<dbReference type="InterPro" id="IPR011051">
    <property type="entry name" value="RmlC_Cupin_sf"/>
</dbReference>
<keyword evidence="1" id="KW-0732">Signal</keyword>
<dbReference type="EMBL" id="VVIW01000009">
    <property type="protein sequence ID" value="NHZ41769.1"/>
    <property type="molecule type" value="Genomic_DNA"/>
</dbReference>
<dbReference type="Gene3D" id="2.60.120.10">
    <property type="entry name" value="Jelly Rolls"/>
    <property type="match status" value="1"/>
</dbReference>
<dbReference type="CDD" id="cd02235">
    <property type="entry name" value="cupin_BLL4011-like"/>
    <property type="match status" value="1"/>
</dbReference>
<feature type="signal peptide" evidence="1">
    <location>
        <begin position="1"/>
        <end position="34"/>
    </location>
</feature>
<name>A0ABX0M639_9BURK</name>
<protein>
    <submittedName>
        <fullName evidence="3">Cupin domain-containing protein</fullName>
    </submittedName>
</protein>
<accession>A0ABX0M639</accession>
<sequence>MNAIHKHIRPSLVRNAACAMLMAGAGLLSTAAGAQQFDAKGIARTESVRHDFDGNREAIQVRVDFAPGASAPKHSHPGVEIAYVLEGTIEYEMNGKTYRLKAGESLYIPAGAAHSAKNVSNGVTAELATYLVEKNKPVFVLEK</sequence>
<evidence type="ECO:0000259" key="2">
    <source>
        <dbReference type="Pfam" id="PF07883"/>
    </source>
</evidence>
<evidence type="ECO:0000313" key="3">
    <source>
        <dbReference type="EMBL" id="NHZ41769.1"/>
    </source>
</evidence>
<dbReference type="InterPro" id="IPR013096">
    <property type="entry name" value="Cupin_2"/>
</dbReference>
<dbReference type="InterPro" id="IPR014710">
    <property type="entry name" value="RmlC-like_jellyroll"/>
</dbReference>
<comment type="caution">
    <text evidence="3">The sequence shown here is derived from an EMBL/GenBank/DDBJ whole genome shotgun (WGS) entry which is preliminary data.</text>
</comment>
<proteinExistence type="predicted"/>
<feature type="chain" id="PRO_5046049794" evidence="1">
    <location>
        <begin position="35"/>
        <end position="143"/>
    </location>
</feature>
<organism evidence="3 4">
    <name type="scientific">Massilia aquatica</name>
    <dbReference type="NCBI Taxonomy" id="2609000"/>
    <lineage>
        <taxon>Bacteria</taxon>
        <taxon>Pseudomonadati</taxon>
        <taxon>Pseudomonadota</taxon>
        <taxon>Betaproteobacteria</taxon>
        <taxon>Burkholderiales</taxon>
        <taxon>Oxalobacteraceae</taxon>
        <taxon>Telluria group</taxon>
        <taxon>Massilia</taxon>
    </lineage>
</organism>
<evidence type="ECO:0000256" key="1">
    <source>
        <dbReference type="SAM" id="SignalP"/>
    </source>
</evidence>
<evidence type="ECO:0000313" key="4">
    <source>
        <dbReference type="Proteomes" id="UP000819052"/>
    </source>
</evidence>
<dbReference type="PANTHER" id="PTHR38599:SF1">
    <property type="entry name" value="CUPIN DOMAIN PROTEIN (AFU_ORTHOLOGUE AFUA_3G13620)"/>
    <property type="match status" value="1"/>
</dbReference>
<feature type="domain" description="Cupin type-2" evidence="2">
    <location>
        <begin position="62"/>
        <end position="127"/>
    </location>
</feature>
<keyword evidence="4" id="KW-1185">Reference proteome</keyword>
<dbReference type="Pfam" id="PF07883">
    <property type="entry name" value="Cupin_2"/>
    <property type="match status" value="1"/>
</dbReference>
<dbReference type="RefSeq" id="WP_167077541.1">
    <property type="nucleotide sequence ID" value="NZ_VVIW01000009.1"/>
</dbReference>
<gene>
    <name evidence="3" type="ORF">F1609_16600</name>
</gene>
<dbReference type="Proteomes" id="UP000819052">
    <property type="component" value="Unassembled WGS sequence"/>
</dbReference>
<dbReference type="SUPFAM" id="SSF51182">
    <property type="entry name" value="RmlC-like cupins"/>
    <property type="match status" value="1"/>
</dbReference>